<name>A0A835K2C2_9ROSI</name>
<accession>A0A835K2C2</accession>
<dbReference type="EMBL" id="JADGMS010000005">
    <property type="protein sequence ID" value="KAF9682982.1"/>
    <property type="molecule type" value="Genomic_DNA"/>
</dbReference>
<keyword evidence="3" id="KW-1185">Reference proteome</keyword>
<reference evidence="2 3" key="1">
    <citation type="submission" date="2020-10" db="EMBL/GenBank/DDBJ databases">
        <title>Plant Genome Project.</title>
        <authorList>
            <person name="Zhang R.-G."/>
        </authorList>
    </citation>
    <scope>NUCLEOTIDE SEQUENCE [LARGE SCALE GENOMIC DNA]</scope>
    <source>
        <strain evidence="2">FAFU-HL-1</strain>
        <tissue evidence="2">Leaf</tissue>
    </source>
</reference>
<sequence length="184" mass="21354">MKIRDNLVQRIPTYVHNFTIGISDGLRQRCVMRVTGKDSWWGEIKIWILAFQVKIILQERYQFMKWGSDQGALLEAAAIAVYNGEGEGLQPVLLKRNHSSDAIGWIPGIIVKEEGSVVPVFPSRKGEHKFLETIFVGCLHEIDNWCVNHSEEWRRWTNARFSCRLERRFKSTSKVCFLKCRSDV</sequence>
<gene>
    <name evidence="2" type="ORF">SADUNF_Sadunf05G0164800</name>
    <name evidence="1" type="ORF">SADUNF_Sadunf16G0054900</name>
</gene>
<protein>
    <submittedName>
        <fullName evidence="2">Uncharacterized protein</fullName>
    </submittedName>
</protein>
<evidence type="ECO:0000313" key="2">
    <source>
        <dbReference type="EMBL" id="KAF9682982.1"/>
    </source>
</evidence>
<dbReference type="AlphaFoldDB" id="A0A835K2C2"/>
<dbReference type="Proteomes" id="UP000657918">
    <property type="component" value="Chromosome 16"/>
</dbReference>
<organism evidence="2 3">
    <name type="scientific">Salix dunnii</name>
    <dbReference type="NCBI Taxonomy" id="1413687"/>
    <lineage>
        <taxon>Eukaryota</taxon>
        <taxon>Viridiplantae</taxon>
        <taxon>Streptophyta</taxon>
        <taxon>Embryophyta</taxon>
        <taxon>Tracheophyta</taxon>
        <taxon>Spermatophyta</taxon>
        <taxon>Magnoliopsida</taxon>
        <taxon>eudicotyledons</taxon>
        <taxon>Gunneridae</taxon>
        <taxon>Pentapetalae</taxon>
        <taxon>rosids</taxon>
        <taxon>fabids</taxon>
        <taxon>Malpighiales</taxon>
        <taxon>Salicaceae</taxon>
        <taxon>Saliceae</taxon>
        <taxon>Salix</taxon>
    </lineage>
</organism>
<proteinExistence type="predicted"/>
<comment type="caution">
    <text evidence="2">The sequence shown here is derived from an EMBL/GenBank/DDBJ whole genome shotgun (WGS) entry which is preliminary data.</text>
</comment>
<evidence type="ECO:0000313" key="3">
    <source>
        <dbReference type="Proteomes" id="UP000657918"/>
    </source>
</evidence>
<dbReference type="EMBL" id="JADGMS010000016">
    <property type="protein sequence ID" value="KAF9664792.1"/>
    <property type="molecule type" value="Genomic_DNA"/>
</dbReference>
<evidence type="ECO:0000313" key="1">
    <source>
        <dbReference type="EMBL" id="KAF9664792.1"/>
    </source>
</evidence>